<evidence type="ECO:0000256" key="13">
    <source>
        <dbReference type="PIRSR" id="PIRSR602401-1"/>
    </source>
</evidence>
<keyword evidence="6" id="KW-0812">Transmembrane</keyword>
<evidence type="ECO:0000256" key="4">
    <source>
        <dbReference type="ARBA" id="ARBA00010617"/>
    </source>
</evidence>
<comment type="pathway">
    <text evidence="3">Secondary metabolite biosynthesis.</text>
</comment>
<keyword evidence="12" id="KW-0472">Membrane</keyword>
<evidence type="ECO:0000256" key="2">
    <source>
        <dbReference type="ARBA" id="ARBA00004167"/>
    </source>
</evidence>
<dbReference type="PANTHER" id="PTHR46300:SF7">
    <property type="entry name" value="P450, PUTATIVE (EUROFUNG)-RELATED"/>
    <property type="match status" value="1"/>
</dbReference>
<dbReference type="Gene3D" id="1.10.630.10">
    <property type="entry name" value="Cytochrome P450"/>
    <property type="match status" value="1"/>
</dbReference>
<reference evidence="14 15" key="1">
    <citation type="journal article" date="2012" name="Appl. Environ. Microbiol.">
        <title>Short-read sequencing for genomic analysis of the brown rot fungus Fibroporia radiculosa.</title>
        <authorList>
            <person name="Tang J.D."/>
            <person name="Perkins A.D."/>
            <person name="Sonstegard T.S."/>
            <person name="Schroeder S.G."/>
            <person name="Burgess S.C."/>
            <person name="Diehl S.V."/>
        </authorList>
    </citation>
    <scope>NUCLEOTIDE SEQUENCE [LARGE SCALE GENOMIC DNA]</scope>
    <source>
        <strain evidence="14 15">TFFH 294</strain>
    </source>
</reference>
<keyword evidence="10 13" id="KW-0408">Iron</keyword>
<dbReference type="GeneID" id="24099462"/>
<dbReference type="STRING" id="599839.J4IBF1"/>
<dbReference type="InterPro" id="IPR001128">
    <property type="entry name" value="Cyt_P450"/>
</dbReference>
<keyword evidence="7 13" id="KW-0479">Metal-binding</keyword>
<dbReference type="GO" id="GO:0004497">
    <property type="term" value="F:monooxygenase activity"/>
    <property type="evidence" value="ECO:0007669"/>
    <property type="project" value="UniProtKB-KW"/>
</dbReference>
<protein>
    <recommendedName>
        <fullName evidence="16">Cytochrome P450</fullName>
    </recommendedName>
</protein>
<evidence type="ECO:0000256" key="3">
    <source>
        <dbReference type="ARBA" id="ARBA00005179"/>
    </source>
</evidence>
<organism evidence="14 15">
    <name type="scientific">Fibroporia radiculosa</name>
    <dbReference type="NCBI Taxonomy" id="599839"/>
    <lineage>
        <taxon>Eukaryota</taxon>
        <taxon>Fungi</taxon>
        <taxon>Dikarya</taxon>
        <taxon>Basidiomycota</taxon>
        <taxon>Agaricomycotina</taxon>
        <taxon>Agaricomycetes</taxon>
        <taxon>Polyporales</taxon>
        <taxon>Fibroporiaceae</taxon>
        <taxon>Fibroporia</taxon>
    </lineage>
</organism>
<dbReference type="SUPFAM" id="SSF48264">
    <property type="entry name" value="Cytochrome P450"/>
    <property type="match status" value="1"/>
</dbReference>
<evidence type="ECO:0000256" key="5">
    <source>
        <dbReference type="ARBA" id="ARBA00022617"/>
    </source>
</evidence>
<dbReference type="GO" id="GO:0020037">
    <property type="term" value="F:heme binding"/>
    <property type="evidence" value="ECO:0007669"/>
    <property type="project" value="InterPro"/>
</dbReference>
<keyword evidence="8" id="KW-1133">Transmembrane helix</keyword>
<dbReference type="InterPro" id="IPR036396">
    <property type="entry name" value="Cyt_P450_sf"/>
</dbReference>
<dbReference type="InterPro" id="IPR050364">
    <property type="entry name" value="Cytochrome_P450_fung"/>
</dbReference>
<dbReference type="HOGENOM" id="CLU_001570_2_0_1"/>
<dbReference type="Proteomes" id="UP000006352">
    <property type="component" value="Unassembled WGS sequence"/>
</dbReference>
<sequence length="250" mass="28443">MPGAGFQRRLIKVRKMTADMMNIPYERVKEDITSGFARPSFSKWLLEKYSQGGHPTPEEETEIKCAASLMYGAGSDTTMTALLSFVLAIVLHPDVLLKAQAETDRVIGNGRLPDYEDRNSLPYLECMLREIYRWNPPVPLGIPHRIVEDDEFRGFHIPGGSMIIANVWGMTRDPEMYADPEAFRPERFEEMDKVEADLKDPRRMVFGFGRQCGFLSRLGFKIWLAKVERKASALDVSSGMAPYGSLWQGW</sequence>
<dbReference type="GO" id="GO:0016020">
    <property type="term" value="C:membrane"/>
    <property type="evidence" value="ECO:0007669"/>
    <property type="project" value="UniProtKB-SubCell"/>
</dbReference>
<dbReference type="GO" id="GO:0005506">
    <property type="term" value="F:iron ion binding"/>
    <property type="evidence" value="ECO:0007669"/>
    <property type="project" value="InterPro"/>
</dbReference>
<comment type="similarity">
    <text evidence="4">Belongs to the cytochrome P450 family.</text>
</comment>
<keyword evidence="9" id="KW-0560">Oxidoreductase</keyword>
<feature type="binding site" description="axial binding residue" evidence="13">
    <location>
        <position position="212"/>
    </location>
    <ligand>
        <name>heme</name>
        <dbReference type="ChEBI" id="CHEBI:30413"/>
    </ligand>
    <ligandPart>
        <name>Fe</name>
        <dbReference type="ChEBI" id="CHEBI:18248"/>
    </ligandPart>
</feature>
<proteinExistence type="inferred from homology"/>
<gene>
    <name evidence="14" type="ORF">FIBRA_06732</name>
</gene>
<evidence type="ECO:0000256" key="6">
    <source>
        <dbReference type="ARBA" id="ARBA00022692"/>
    </source>
</evidence>
<dbReference type="InParanoid" id="J4IBF1"/>
<dbReference type="OrthoDB" id="2789670at2759"/>
<comment type="subcellular location">
    <subcellularLocation>
        <location evidence="2">Membrane</location>
        <topology evidence="2">Single-pass membrane protein</topology>
    </subcellularLocation>
</comment>
<evidence type="ECO:0008006" key="16">
    <source>
        <dbReference type="Google" id="ProtNLM"/>
    </source>
</evidence>
<evidence type="ECO:0000256" key="10">
    <source>
        <dbReference type="ARBA" id="ARBA00023004"/>
    </source>
</evidence>
<dbReference type="RefSeq" id="XP_012183834.1">
    <property type="nucleotide sequence ID" value="XM_012328444.1"/>
</dbReference>
<evidence type="ECO:0000313" key="14">
    <source>
        <dbReference type="EMBL" id="CCM04551.1"/>
    </source>
</evidence>
<evidence type="ECO:0000256" key="8">
    <source>
        <dbReference type="ARBA" id="ARBA00022989"/>
    </source>
</evidence>
<dbReference type="GO" id="GO:0016705">
    <property type="term" value="F:oxidoreductase activity, acting on paired donors, with incorporation or reduction of molecular oxygen"/>
    <property type="evidence" value="ECO:0007669"/>
    <property type="project" value="InterPro"/>
</dbReference>
<accession>J4IBF1</accession>
<dbReference type="AlphaFoldDB" id="J4IBF1"/>
<evidence type="ECO:0000256" key="7">
    <source>
        <dbReference type="ARBA" id="ARBA00022723"/>
    </source>
</evidence>
<dbReference type="InterPro" id="IPR002401">
    <property type="entry name" value="Cyt_P450_E_grp-I"/>
</dbReference>
<evidence type="ECO:0000256" key="9">
    <source>
        <dbReference type="ARBA" id="ARBA00023002"/>
    </source>
</evidence>
<keyword evidence="15" id="KW-1185">Reference proteome</keyword>
<dbReference type="PANTHER" id="PTHR46300">
    <property type="entry name" value="P450, PUTATIVE (EUROFUNG)-RELATED-RELATED"/>
    <property type="match status" value="1"/>
</dbReference>
<name>J4IBF1_9APHY</name>
<evidence type="ECO:0000256" key="11">
    <source>
        <dbReference type="ARBA" id="ARBA00023033"/>
    </source>
</evidence>
<keyword evidence="5 13" id="KW-0349">Heme</keyword>
<evidence type="ECO:0000256" key="12">
    <source>
        <dbReference type="ARBA" id="ARBA00023136"/>
    </source>
</evidence>
<dbReference type="EMBL" id="HE797160">
    <property type="protein sequence ID" value="CCM04551.1"/>
    <property type="molecule type" value="Genomic_DNA"/>
</dbReference>
<evidence type="ECO:0000256" key="1">
    <source>
        <dbReference type="ARBA" id="ARBA00001971"/>
    </source>
</evidence>
<dbReference type="Pfam" id="PF00067">
    <property type="entry name" value="p450"/>
    <property type="match status" value="1"/>
</dbReference>
<keyword evidence="11" id="KW-0503">Monooxygenase</keyword>
<comment type="cofactor">
    <cofactor evidence="1 13">
        <name>heme</name>
        <dbReference type="ChEBI" id="CHEBI:30413"/>
    </cofactor>
</comment>
<dbReference type="PRINTS" id="PR00463">
    <property type="entry name" value="EP450I"/>
</dbReference>
<evidence type="ECO:0000313" key="15">
    <source>
        <dbReference type="Proteomes" id="UP000006352"/>
    </source>
</evidence>